<sequence>MDIMKRNRGKNQSSASEIVLGMSPRASIGVQSEVLAPSSFVEAIGGLCSEIQDLAQQQKLCFGREVVSSPAVVHSQTKVEWIKPNLVFQSGMINQNQTKLCVPIRHGECIHHNIYKEDSMKAAKTLLYLAIDSNIGDLAALEFIVGALVSKGDITASTISALWDFFCFNVSGTTHEQKVAMNQLVYIESCMWKIQKERAKKKKLDADRQNVHNDVTTNVDNLKDNGINAKLGLAASEDAMFDTLSDRAEKEIVSGGSTQKNLIGHCAPFLSKLCKNFSLNAEAALLVGDPTAMRDREMFVLEDTVESTVA</sequence>
<proteinExistence type="predicted"/>
<keyword evidence="2" id="KW-1185">Reference proteome</keyword>
<evidence type="ECO:0000313" key="2">
    <source>
        <dbReference type="Proteomes" id="UP001060215"/>
    </source>
</evidence>
<comment type="caution">
    <text evidence="1">The sequence shown here is derived from an EMBL/GenBank/DDBJ whole genome shotgun (WGS) entry which is preliminary data.</text>
</comment>
<name>A0ACC0I7V6_9ERIC</name>
<gene>
    <name evidence="1" type="ORF">LOK49_LG03G03083</name>
</gene>
<dbReference type="Proteomes" id="UP001060215">
    <property type="component" value="Chromosome 6"/>
</dbReference>
<dbReference type="EMBL" id="CM045763">
    <property type="protein sequence ID" value="KAI8020892.1"/>
    <property type="molecule type" value="Genomic_DNA"/>
</dbReference>
<reference evidence="1 2" key="1">
    <citation type="journal article" date="2022" name="Plant J.">
        <title>Chromosome-level genome of Camellia lanceoleosa provides a valuable resource for understanding genome evolution and self-incompatibility.</title>
        <authorList>
            <person name="Gong W."/>
            <person name="Xiao S."/>
            <person name="Wang L."/>
            <person name="Liao Z."/>
            <person name="Chang Y."/>
            <person name="Mo W."/>
            <person name="Hu G."/>
            <person name="Li W."/>
            <person name="Zhao G."/>
            <person name="Zhu H."/>
            <person name="Hu X."/>
            <person name="Ji K."/>
            <person name="Xiang X."/>
            <person name="Song Q."/>
            <person name="Yuan D."/>
            <person name="Jin S."/>
            <person name="Zhang L."/>
        </authorList>
    </citation>
    <scope>NUCLEOTIDE SEQUENCE [LARGE SCALE GENOMIC DNA]</scope>
    <source>
        <strain evidence="1">SQ_2022a</strain>
    </source>
</reference>
<accession>A0ACC0I7V6</accession>
<organism evidence="1 2">
    <name type="scientific">Camellia lanceoleosa</name>
    <dbReference type="NCBI Taxonomy" id="1840588"/>
    <lineage>
        <taxon>Eukaryota</taxon>
        <taxon>Viridiplantae</taxon>
        <taxon>Streptophyta</taxon>
        <taxon>Embryophyta</taxon>
        <taxon>Tracheophyta</taxon>
        <taxon>Spermatophyta</taxon>
        <taxon>Magnoliopsida</taxon>
        <taxon>eudicotyledons</taxon>
        <taxon>Gunneridae</taxon>
        <taxon>Pentapetalae</taxon>
        <taxon>asterids</taxon>
        <taxon>Ericales</taxon>
        <taxon>Theaceae</taxon>
        <taxon>Camellia</taxon>
    </lineage>
</organism>
<evidence type="ECO:0000313" key="1">
    <source>
        <dbReference type="EMBL" id="KAI8020892.1"/>
    </source>
</evidence>
<protein>
    <submittedName>
        <fullName evidence="1">Uncharacterized protein</fullName>
    </submittedName>
</protein>